<evidence type="ECO:0000256" key="2">
    <source>
        <dbReference type="ARBA" id="ARBA00022840"/>
    </source>
</evidence>
<sequence length="667" mass="74521">MGGSESAHSFVYSIEVQGTEKSGESCTFVNPHARAYLSSSLPSGARTLYDNFKYAARTFPNKPYLGTREKLPDGTFGNYNWVTYDDINRRVEKIGWGLASLGLREKDENGHSFLGIYSKNRPEWILMDLACTFQNVVSVPIYDTLQSDALDYIVGQTGMRVIACADKSTTNIVKLRKDGHAKNIEVIIQFDPVTNELKAECEALGLQIKSLEELENMNTTGTDNPSEPNSLFTLCYTSGTTGRAKGAMILQTNMMHTMAGAKDAGLVFTTDDVHISYLPLAHMMERIVTHHLTGYGCAIGFYQGDVMKLKDDLAILKPTIFVSVPRLFNRFYDVISQQLNELSGPKKLLASRGLDAKMYYYRTQGILTHKLWDSLVFKKIRNVFGGRVRLMATGSAPISGDVLAFLRVVFSCPIVEGFGQTETCAATFFTMVEDTSIGIIGGPATTVEAKLVDVPDMNYFSTDVNDKGEPTPRGEICMRGPTIFAGYYKNPEQTSEAIDEDGWLHTGDICVRLPYTGAFKIIDRKKNFFKLQQGEYVSAEKIEMAYAKSYYVSQIFVYGDSLQCYLVAIVVPDEGYIRKKWARENGVAEGTSFEEICNIPKLKADIMADMNEKGKQDKLLGFEVVKKIHLEHCPWTPADLLTPTQKLMRFNAKKKYESVIVELYKGN</sequence>
<comment type="caution">
    <text evidence="4">The sequence shown here is derived from an EMBL/GenBank/DDBJ whole genome shotgun (WGS) entry which is preliminary data.</text>
</comment>
<name>A0A1R2B921_9CILI</name>
<dbReference type="InterPro" id="IPR000873">
    <property type="entry name" value="AMP-dep_synth/lig_dom"/>
</dbReference>
<dbReference type="PROSITE" id="PS00455">
    <property type="entry name" value="AMP_BINDING"/>
    <property type="match status" value="1"/>
</dbReference>
<dbReference type="GO" id="GO:0004467">
    <property type="term" value="F:long-chain fatty acid-CoA ligase activity"/>
    <property type="evidence" value="ECO:0007669"/>
    <property type="project" value="TreeGrafter"/>
</dbReference>
<dbReference type="InterPro" id="IPR042099">
    <property type="entry name" value="ANL_N_sf"/>
</dbReference>
<dbReference type="Gene3D" id="3.40.50.12780">
    <property type="entry name" value="N-terminal domain of ligase-like"/>
    <property type="match status" value="1"/>
</dbReference>
<dbReference type="PANTHER" id="PTHR43272:SF33">
    <property type="entry name" value="AMP-BINDING DOMAIN-CONTAINING PROTEIN-RELATED"/>
    <property type="match status" value="1"/>
</dbReference>
<dbReference type="InterPro" id="IPR020845">
    <property type="entry name" value="AMP-binding_CS"/>
</dbReference>
<proteinExistence type="predicted"/>
<evidence type="ECO:0000313" key="4">
    <source>
        <dbReference type="EMBL" id="OMJ73269.1"/>
    </source>
</evidence>
<gene>
    <name evidence="4" type="ORF">SteCoe_28081</name>
</gene>
<dbReference type="AlphaFoldDB" id="A0A1R2B921"/>
<dbReference type="Proteomes" id="UP000187209">
    <property type="component" value="Unassembled WGS sequence"/>
</dbReference>
<dbReference type="PANTHER" id="PTHR43272">
    <property type="entry name" value="LONG-CHAIN-FATTY-ACID--COA LIGASE"/>
    <property type="match status" value="1"/>
</dbReference>
<protein>
    <recommendedName>
        <fullName evidence="3">AMP-dependent synthetase/ligase domain-containing protein</fullName>
    </recommendedName>
</protein>
<dbReference type="GO" id="GO:0005783">
    <property type="term" value="C:endoplasmic reticulum"/>
    <property type="evidence" value="ECO:0007669"/>
    <property type="project" value="TreeGrafter"/>
</dbReference>
<dbReference type="SUPFAM" id="SSF56801">
    <property type="entry name" value="Acetyl-CoA synthetase-like"/>
    <property type="match status" value="1"/>
</dbReference>
<keyword evidence="1" id="KW-0547">Nucleotide-binding</keyword>
<dbReference type="GO" id="GO:0016020">
    <property type="term" value="C:membrane"/>
    <property type="evidence" value="ECO:0007669"/>
    <property type="project" value="TreeGrafter"/>
</dbReference>
<accession>A0A1R2B921</accession>
<reference evidence="4 5" key="1">
    <citation type="submission" date="2016-11" db="EMBL/GenBank/DDBJ databases">
        <title>The macronuclear genome of Stentor coeruleus: a giant cell with tiny introns.</title>
        <authorList>
            <person name="Slabodnick M."/>
            <person name="Ruby J.G."/>
            <person name="Reiff S.B."/>
            <person name="Swart E.C."/>
            <person name="Gosai S."/>
            <person name="Prabakaran S."/>
            <person name="Witkowska E."/>
            <person name="Larue G.E."/>
            <person name="Fisher S."/>
            <person name="Freeman R.M."/>
            <person name="Gunawardena J."/>
            <person name="Chu W."/>
            <person name="Stover N.A."/>
            <person name="Gregory B.D."/>
            <person name="Nowacki M."/>
            <person name="Derisi J."/>
            <person name="Roy S.W."/>
            <person name="Marshall W.F."/>
            <person name="Sood P."/>
        </authorList>
    </citation>
    <scope>NUCLEOTIDE SEQUENCE [LARGE SCALE GENOMIC DNA]</scope>
    <source>
        <strain evidence="4">WM001</strain>
    </source>
</reference>
<evidence type="ECO:0000256" key="1">
    <source>
        <dbReference type="ARBA" id="ARBA00022741"/>
    </source>
</evidence>
<dbReference type="EMBL" id="MPUH01000834">
    <property type="protein sequence ID" value="OMJ73269.1"/>
    <property type="molecule type" value="Genomic_DNA"/>
</dbReference>
<dbReference type="OrthoDB" id="1700726at2759"/>
<dbReference type="GO" id="GO:0005524">
    <property type="term" value="F:ATP binding"/>
    <property type="evidence" value="ECO:0007669"/>
    <property type="project" value="UniProtKB-KW"/>
</dbReference>
<evidence type="ECO:0000313" key="5">
    <source>
        <dbReference type="Proteomes" id="UP000187209"/>
    </source>
</evidence>
<keyword evidence="2" id="KW-0067">ATP-binding</keyword>
<evidence type="ECO:0000259" key="3">
    <source>
        <dbReference type="Pfam" id="PF00501"/>
    </source>
</evidence>
<dbReference type="Pfam" id="PF00501">
    <property type="entry name" value="AMP-binding"/>
    <property type="match status" value="1"/>
</dbReference>
<feature type="domain" description="AMP-dependent synthetase/ligase" evidence="3">
    <location>
        <begin position="53"/>
        <end position="488"/>
    </location>
</feature>
<keyword evidence="5" id="KW-1185">Reference proteome</keyword>
<organism evidence="4 5">
    <name type="scientific">Stentor coeruleus</name>
    <dbReference type="NCBI Taxonomy" id="5963"/>
    <lineage>
        <taxon>Eukaryota</taxon>
        <taxon>Sar</taxon>
        <taxon>Alveolata</taxon>
        <taxon>Ciliophora</taxon>
        <taxon>Postciliodesmatophora</taxon>
        <taxon>Heterotrichea</taxon>
        <taxon>Heterotrichida</taxon>
        <taxon>Stentoridae</taxon>
        <taxon>Stentor</taxon>
    </lineage>
</organism>